<dbReference type="GO" id="GO:0003677">
    <property type="term" value="F:DNA binding"/>
    <property type="evidence" value="ECO:0007669"/>
    <property type="project" value="InterPro"/>
</dbReference>
<organism evidence="3 4">
    <name type="scientific">Ectothiorhodospira mobilis</name>
    <dbReference type="NCBI Taxonomy" id="195064"/>
    <lineage>
        <taxon>Bacteria</taxon>
        <taxon>Pseudomonadati</taxon>
        <taxon>Pseudomonadota</taxon>
        <taxon>Gammaproteobacteria</taxon>
        <taxon>Chromatiales</taxon>
        <taxon>Ectothiorhodospiraceae</taxon>
        <taxon>Ectothiorhodospira</taxon>
    </lineage>
</organism>
<protein>
    <submittedName>
        <fullName evidence="3">Transposase, IS4 family</fullName>
    </submittedName>
</protein>
<evidence type="ECO:0000313" key="4">
    <source>
        <dbReference type="Proteomes" id="UP000199556"/>
    </source>
</evidence>
<dbReference type="Proteomes" id="UP000199556">
    <property type="component" value="Unassembled WGS sequence"/>
</dbReference>
<dbReference type="GO" id="GO:0006313">
    <property type="term" value="P:DNA transposition"/>
    <property type="evidence" value="ECO:0007669"/>
    <property type="project" value="InterPro"/>
</dbReference>
<reference evidence="3 4" key="1">
    <citation type="submission" date="2016-10" db="EMBL/GenBank/DDBJ databases">
        <authorList>
            <person name="de Groot N.N."/>
        </authorList>
    </citation>
    <scope>NUCLEOTIDE SEQUENCE [LARGE SCALE GENOMIC DNA]</scope>
    <source>
        <strain evidence="3 4">DSM 4180</strain>
    </source>
</reference>
<evidence type="ECO:0000259" key="1">
    <source>
        <dbReference type="Pfam" id="PF01609"/>
    </source>
</evidence>
<feature type="domain" description="Transposase IS4-like" evidence="1">
    <location>
        <begin position="104"/>
        <end position="340"/>
    </location>
</feature>
<dbReference type="InterPro" id="IPR047647">
    <property type="entry name" value="ISAs1_transpos"/>
</dbReference>
<evidence type="ECO:0000313" key="3">
    <source>
        <dbReference type="EMBL" id="SFM70852.1"/>
    </source>
</evidence>
<dbReference type="Pfam" id="PF01609">
    <property type="entry name" value="DDE_Tnp_1"/>
    <property type="match status" value="1"/>
</dbReference>
<dbReference type="InterPro" id="IPR051698">
    <property type="entry name" value="Transposase_11-like"/>
</dbReference>
<dbReference type="PANTHER" id="PTHR30298:SF0">
    <property type="entry name" value="PROTEIN YBFL-RELATED"/>
    <property type="match status" value="1"/>
</dbReference>
<dbReference type="EMBL" id="FOUO01000033">
    <property type="protein sequence ID" value="SFM70852.1"/>
    <property type="molecule type" value="Genomic_DNA"/>
</dbReference>
<dbReference type="RefSeq" id="WP_090487777.1">
    <property type="nucleotide sequence ID" value="NZ_FOUO01000033.1"/>
</dbReference>
<sequence>MSQLPSLFDIFTCVTDPRDPRRVEHPLPGVLTIAVCGVLVGADTFEEIALWAQEKEAWLRQYVNLPNGIPSHDTFARLFGLIDPKQFEAAFRRWVAEVLPGLSPQVVALDGKTSRRSAKTGEAPLHLVSAFAADAGVILGQHATATKSNEKTAIPDLLATLALEGCIVTIDAMGTQPSIAQAIRDQQADYVLAVKRNQPQLWEAMEDFFALFQSAPTDKTPHQVSEDIDKGHGRQETRRCYVFDALACLPNPERWPDLKSFAVIETSREVNGKVTEERRCYISSLPPDAPVLARTIRQHWCVENQVHWCLDVTFADDQMRARTAHAGHNLAILKRLTLNLIRLDPLPRKGSLKTKRIIAATSDEYRAHLLGLK</sequence>
<proteinExistence type="predicted"/>
<dbReference type="NCBIfam" id="NF033564">
    <property type="entry name" value="transpos_ISAs1"/>
    <property type="match status" value="1"/>
</dbReference>
<dbReference type="InterPro" id="IPR002559">
    <property type="entry name" value="Transposase_11"/>
</dbReference>
<accession>A0A1I4T286</accession>
<dbReference type="InterPro" id="IPR032806">
    <property type="entry name" value="YbfD_N"/>
</dbReference>
<keyword evidence="4" id="KW-1185">Reference proteome</keyword>
<dbReference type="PANTHER" id="PTHR30298">
    <property type="entry name" value="H REPEAT-ASSOCIATED PREDICTED TRANSPOSASE"/>
    <property type="match status" value="1"/>
</dbReference>
<dbReference type="AlphaFoldDB" id="A0A1I4T286"/>
<feature type="domain" description="H repeat-associated protein N-terminal" evidence="2">
    <location>
        <begin position="9"/>
        <end position="95"/>
    </location>
</feature>
<name>A0A1I4T286_ECTMO</name>
<evidence type="ECO:0000259" key="2">
    <source>
        <dbReference type="Pfam" id="PF13808"/>
    </source>
</evidence>
<dbReference type="OrthoDB" id="5790210at2"/>
<dbReference type="Pfam" id="PF13808">
    <property type="entry name" value="DDE_Tnp_1_assoc"/>
    <property type="match status" value="1"/>
</dbReference>
<gene>
    <name evidence="3" type="ORF">SAMN05421721_1331</name>
</gene>
<dbReference type="GO" id="GO:0004803">
    <property type="term" value="F:transposase activity"/>
    <property type="evidence" value="ECO:0007669"/>
    <property type="project" value="InterPro"/>
</dbReference>